<comment type="caution">
    <text evidence="5">Lacks conserved residue(s) required for the propagation of feature annotation.</text>
</comment>
<dbReference type="NCBIfam" id="NF004231">
    <property type="entry name" value="PRK05679.1"/>
    <property type="match status" value="1"/>
</dbReference>
<feature type="binding site" evidence="5">
    <location>
        <position position="76"/>
    </location>
    <ligand>
        <name>substrate</name>
    </ligand>
</feature>
<comment type="catalytic activity">
    <reaction evidence="5">
        <text>pyridoxamine 5'-phosphate + O2 + H2O = pyridoxal 5'-phosphate + H2O2 + NH4(+)</text>
        <dbReference type="Rhea" id="RHEA:15817"/>
        <dbReference type="ChEBI" id="CHEBI:15377"/>
        <dbReference type="ChEBI" id="CHEBI:15379"/>
        <dbReference type="ChEBI" id="CHEBI:16240"/>
        <dbReference type="ChEBI" id="CHEBI:28938"/>
        <dbReference type="ChEBI" id="CHEBI:58451"/>
        <dbReference type="ChEBI" id="CHEBI:597326"/>
        <dbReference type="EC" id="1.4.3.5"/>
    </reaction>
</comment>
<dbReference type="AlphaFoldDB" id="A0A411YIX9"/>
<evidence type="ECO:0000256" key="5">
    <source>
        <dbReference type="HAMAP-Rule" id="MF_01629"/>
    </source>
</evidence>
<feature type="binding site" evidence="5 6">
    <location>
        <begin position="71"/>
        <end position="76"/>
    </location>
    <ligand>
        <name>FMN</name>
        <dbReference type="ChEBI" id="CHEBI:58210"/>
    </ligand>
</feature>
<dbReference type="OrthoDB" id="9780392at2"/>
<evidence type="ECO:0000259" key="8">
    <source>
        <dbReference type="Pfam" id="PF10590"/>
    </source>
</evidence>
<dbReference type="Pfam" id="PF01243">
    <property type="entry name" value="PNPOx_N"/>
    <property type="match status" value="1"/>
</dbReference>
<evidence type="ECO:0000313" key="10">
    <source>
        <dbReference type="Proteomes" id="UP000291469"/>
    </source>
</evidence>
<evidence type="ECO:0000256" key="6">
    <source>
        <dbReference type="PIRSR" id="PIRSR000190-2"/>
    </source>
</evidence>
<keyword evidence="3 5" id="KW-0288">FMN</keyword>
<dbReference type="InterPro" id="IPR012349">
    <property type="entry name" value="Split_barrel_FMN-bd"/>
</dbReference>
<organism evidence="9 10">
    <name type="scientific">Egibacter rhizosphaerae</name>
    <dbReference type="NCBI Taxonomy" id="1670831"/>
    <lineage>
        <taxon>Bacteria</taxon>
        <taxon>Bacillati</taxon>
        <taxon>Actinomycetota</taxon>
        <taxon>Nitriliruptoria</taxon>
        <taxon>Egibacterales</taxon>
        <taxon>Egibacteraceae</taxon>
        <taxon>Egibacter</taxon>
    </lineage>
</organism>
<dbReference type="EC" id="1.4.3.5" evidence="5"/>
<evidence type="ECO:0000259" key="7">
    <source>
        <dbReference type="Pfam" id="PF01243"/>
    </source>
</evidence>
<dbReference type="NCBIfam" id="TIGR00558">
    <property type="entry name" value="pdxH"/>
    <property type="match status" value="1"/>
</dbReference>
<feature type="binding site" evidence="5 6">
    <location>
        <position position="205"/>
    </location>
    <ligand>
        <name>FMN</name>
        <dbReference type="ChEBI" id="CHEBI:58210"/>
    </ligand>
</feature>
<dbReference type="InterPro" id="IPR019576">
    <property type="entry name" value="Pyridoxamine_oxidase_dimer_C"/>
</dbReference>
<comment type="pathway">
    <text evidence="5">Cofactor metabolism; pyridoxal 5'-phosphate salvage; pyridoxal 5'-phosphate from pyridoxine 5'-phosphate: step 1/1.</text>
</comment>
<keyword evidence="2 5" id="KW-0285">Flavoprotein</keyword>
<dbReference type="HAMAP" id="MF_01629">
    <property type="entry name" value="PdxH"/>
    <property type="match status" value="1"/>
</dbReference>
<dbReference type="SUPFAM" id="SSF50475">
    <property type="entry name" value="FMN-binding split barrel"/>
    <property type="match status" value="1"/>
</dbReference>
<feature type="domain" description="Pyridoxamine 5'-phosphate oxidase N-terminal" evidence="7">
    <location>
        <begin position="52"/>
        <end position="168"/>
    </location>
</feature>
<sequence length="222" mass="24558">MGRLAGVDDTSFDPAAVRREYARAILRSGDLDPDPIAQLGAWLEAATAAGNLEPNAMVLATASAEGLPSARTVLLKELDARGLGFHTNLRSRKARELAVNPRASAVFWWPEIERQVIVEGVATRLGDAEADELFMARPRGARLAAHASVQSRPVEGRQELEDRVAEVARRFEDAEPTRPPWFGGFRLGPTVVEVWQGGQDRVHDRFRYQRDADGWRVERLGP</sequence>
<keyword evidence="4 5" id="KW-0560">Oxidoreductase</keyword>
<comment type="function">
    <text evidence="5">Catalyzes the oxidation of either pyridoxine 5'-phosphate (PNP) or pyridoxamine 5'-phosphate (PMP) into pyridoxal 5'-phosphate (PLP).</text>
</comment>
<dbReference type="EMBL" id="CP036402">
    <property type="protein sequence ID" value="QBI21190.1"/>
    <property type="molecule type" value="Genomic_DNA"/>
</dbReference>
<dbReference type="Gene3D" id="2.30.110.10">
    <property type="entry name" value="Electron Transport, Fmn-binding Protein, Chain A"/>
    <property type="match status" value="1"/>
</dbReference>
<dbReference type="PIRSF" id="PIRSF000190">
    <property type="entry name" value="Pyd_amn-ph_oxd"/>
    <property type="match status" value="1"/>
</dbReference>
<reference evidence="9 10" key="1">
    <citation type="submission" date="2019-01" db="EMBL/GenBank/DDBJ databases">
        <title>Egibacter rhizosphaerae EGI 80759T.</title>
        <authorList>
            <person name="Chen D.-D."/>
            <person name="Tian Y."/>
            <person name="Jiao J.-Y."/>
            <person name="Zhang X.-T."/>
            <person name="Zhang Y.-G."/>
            <person name="Zhang Y."/>
            <person name="Xiao M."/>
            <person name="Shu W.-S."/>
            <person name="Li W.-J."/>
        </authorList>
    </citation>
    <scope>NUCLEOTIDE SEQUENCE [LARGE SCALE GENOMIC DNA]</scope>
    <source>
        <strain evidence="9 10">EGI 80759</strain>
    </source>
</reference>
<dbReference type="InterPro" id="IPR011576">
    <property type="entry name" value="Pyridox_Oxase_N"/>
</dbReference>
<evidence type="ECO:0000256" key="3">
    <source>
        <dbReference type="ARBA" id="ARBA00022643"/>
    </source>
</evidence>
<dbReference type="GO" id="GO:0008615">
    <property type="term" value="P:pyridoxine biosynthetic process"/>
    <property type="evidence" value="ECO:0007669"/>
    <property type="project" value="UniProtKB-UniRule"/>
</dbReference>
<proteinExistence type="inferred from homology"/>
<evidence type="ECO:0000256" key="2">
    <source>
        <dbReference type="ARBA" id="ARBA00022630"/>
    </source>
</evidence>
<dbReference type="Proteomes" id="UP000291469">
    <property type="component" value="Chromosome"/>
</dbReference>
<protein>
    <recommendedName>
        <fullName evidence="5">Pyridoxine/pyridoxamine 5'-phosphate oxidase</fullName>
        <ecNumber evidence="5">1.4.3.5</ecNumber>
    </recommendedName>
    <alternativeName>
        <fullName evidence="5">PNP/PMP oxidase</fullName>
        <shortName evidence="5">PNPOx</shortName>
    </alternativeName>
    <alternativeName>
        <fullName evidence="5">Pyridoxal 5'-phosphate synthase</fullName>
    </alternativeName>
</protein>
<evidence type="ECO:0000313" key="9">
    <source>
        <dbReference type="EMBL" id="QBI21190.1"/>
    </source>
</evidence>
<evidence type="ECO:0000256" key="1">
    <source>
        <dbReference type="ARBA" id="ARBA00007301"/>
    </source>
</evidence>
<comment type="similarity">
    <text evidence="1 5">Belongs to the pyridoxamine 5'-phosphate oxidase family.</text>
</comment>
<dbReference type="GO" id="GO:0004733">
    <property type="term" value="F:pyridoxamine phosphate oxidase activity"/>
    <property type="evidence" value="ECO:0007669"/>
    <property type="project" value="UniProtKB-UniRule"/>
</dbReference>
<dbReference type="InterPro" id="IPR000659">
    <property type="entry name" value="Pyridox_Oxase"/>
</dbReference>
<evidence type="ECO:0000256" key="4">
    <source>
        <dbReference type="ARBA" id="ARBA00023002"/>
    </source>
</evidence>
<comment type="pathway">
    <text evidence="5">Cofactor metabolism; pyridoxal 5'-phosphate salvage; pyridoxal 5'-phosphate from pyridoxamine 5'-phosphate: step 1/1.</text>
</comment>
<dbReference type="KEGG" id="erz:ER308_17525"/>
<feature type="binding site" evidence="5 6">
    <location>
        <position position="115"/>
    </location>
    <ligand>
        <name>FMN</name>
        <dbReference type="ChEBI" id="CHEBI:58210"/>
    </ligand>
</feature>
<feature type="binding site" evidence="5 6">
    <location>
        <position position="195"/>
    </location>
    <ligand>
        <name>FMN</name>
        <dbReference type="ChEBI" id="CHEBI:58210"/>
    </ligand>
</feature>
<feature type="binding site" evidence="5 6">
    <location>
        <position position="92"/>
    </location>
    <ligand>
        <name>FMN</name>
        <dbReference type="ChEBI" id="CHEBI:58210"/>
    </ligand>
</feature>
<dbReference type="UniPathway" id="UPA01068">
    <property type="reaction ID" value="UER00304"/>
</dbReference>
<feature type="domain" description="Pyridoxine 5'-phosphate oxidase dimerisation C-terminal" evidence="8">
    <location>
        <begin position="182"/>
        <end position="222"/>
    </location>
</feature>
<feature type="binding site" evidence="5 6">
    <location>
        <position position="93"/>
    </location>
    <ligand>
        <name>FMN</name>
        <dbReference type="ChEBI" id="CHEBI:58210"/>
    </ligand>
</feature>
<gene>
    <name evidence="5 9" type="primary">pdxH</name>
    <name evidence="9" type="ORF">ER308_17525</name>
</gene>
<keyword evidence="10" id="KW-1185">Reference proteome</keyword>
<feature type="binding site" evidence="5">
    <location>
        <position position="137"/>
    </location>
    <ligand>
        <name>substrate</name>
    </ligand>
</feature>
<comment type="subunit">
    <text evidence="5">Homodimer.</text>
</comment>
<dbReference type="PANTHER" id="PTHR10851:SF0">
    <property type="entry name" value="PYRIDOXINE-5'-PHOSPHATE OXIDASE"/>
    <property type="match status" value="1"/>
</dbReference>
<feature type="binding site" evidence="5 6">
    <location>
        <begin position="150"/>
        <end position="151"/>
    </location>
    <ligand>
        <name>FMN</name>
        <dbReference type="ChEBI" id="CHEBI:58210"/>
    </ligand>
</feature>
<name>A0A411YIX9_9ACTN</name>
<comment type="catalytic activity">
    <reaction evidence="5">
        <text>pyridoxine 5'-phosphate + O2 = pyridoxal 5'-phosphate + H2O2</text>
        <dbReference type="Rhea" id="RHEA:15149"/>
        <dbReference type="ChEBI" id="CHEBI:15379"/>
        <dbReference type="ChEBI" id="CHEBI:16240"/>
        <dbReference type="ChEBI" id="CHEBI:58589"/>
        <dbReference type="ChEBI" id="CHEBI:597326"/>
        <dbReference type="EC" id="1.4.3.5"/>
    </reaction>
</comment>
<keyword evidence="5" id="KW-0664">Pyridoxine biosynthesis</keyword>
<accession>A0A411YIX9</accession>
<feature type="binding site" evidence="5">
    <location>
        <begin position="201"/>
        <end position="203"/>
    </location>
    <ligand>
        <name>substrate</name>
    </ligand>
</feature>
<dbReference type="PANTHER" id="PTHR10851">
    <property type="entry name" value="PYRIDOXINE-5-PHOSPHATE OXIDASE"/>
    <property type="match status" value="1"/>
</dbReference>
<dbReference type="Pfam" id="PF10590">
    <property type="entry name" value="PNP_phzG_C"/>
    <property type="match status" value="1"/>
</dbReference>
<dbReference type="GO" id="GO:0010181">
    <property type="term" value="F:FMN binding"/>
    <property type="evidence" value="ECO:0007669"/>
    <property type="project" value="UniProtKB-UniRule"/>
</dbReference>
<comment type="cofactor">
    <cofactor evidence="5 6">
        <name>FMN</name>
        <dbReference type="ChEBI" id="CHEBI:58210"/>
    </cofactor>
    <text evidence="5 6">Binds 1 FMN per subunit.</text>
</comment>